<protein>
    <submittedName>
        <fullName evidence="4">Cell surface protein</fullName>
    </submittedName>
</protein>
<dbReference type="Proteomes" id="UP000013525">
    <property type="component" value="Unassembled WGS sequence"/>
</dbReference>
<dbReference type="GO" id="GO:0050839">
    <property type="term" value="F:cell adhesion molecule binding"/>
    <property type="evidence" value="ECO:0007669"/>
    <property type="project" value="TreeGrafter"/>
</dbReference>
<reference evidence="4 5" key="1">
    <citation type="journal article" date="2013" name="Genome Announc.">
        <title>Draft Genome Sequence of Rhodococcus rhodnii Strain LMG5362, a Symbiont of Rhodnius prolixus (Hemiptera, Reduviidae, Triatominae), the Principle Vector of Trypanosoma cruzi.</title>
        <authorList>
            <person name="Pachebat J.A."/>
            <person name="van Keulen G."/>
            <person name="Whitten M.M."/>
            <person name="Girdwood S."/>
            <person name="Del Sol R."/>
            <person name="Dyson P.J."/>
            <person name="Facey P.D."/>
        </authorList>
    </citation>
    <scope>NUCLEOTIDE SEQUENCE [LARGE SCALE GENOMIC DNA]</scope>
    <source>
        <strain evidence="4 5">LMG 5362</strain>
    </source>
</reference>
<accession>R7WNT3</accession>
<proteinExistence type="predicted"/>
<comment type="caution">
    <text evidence="4">The sequence shown here is derived from an EMBL/GenBank/DDBJ whole genome shotgun (WGS) entry which is preliminary data.</text>
</comment>
<dbReference type="eggNOG" id="COG2335">
    <property type="taxonomic scope" value="Bacteria"/>
</dbReference>
<evidence type="ECO:0000256" key="2">
    <source>
        <dbReference type="SAM" id="MobiDB-lite"/>
    </source>
</evidence>
<keyword evidence="5" id="KW-1185">Reference proteome</keyword>
<dbReference type="InterPro" id="IPR000782">
    <property type="entry name" value="FAS1_domain"/>
</dbReference>
<dbReference type="PROSITE" id="PS50213">
    <property type="entry name" value="FAS1"/>
    <property type="match status" value="1"/>
</dbReference>
<gene>
    <name evidence="4" type="ORF">Rrhod_1833</name>
</gene>
<dbReference type="GO" id="GO:0031012">
    <property type="term" value="C:extracellular matrix"/>
    <property type="evidence" value="ECO:0007669"/>
    <property type="project" value="TreeGrafter"/>
</dbReference>
<feature type="domain" description="FAS1" evidence="3">
    <location>
        <begin position="154"/>
        <end position="286"/>
    </location>
</feature>
<feature type="compositionally biased region" description="Low complexity" evidence="2">
    <location>
        <begin position="90"/>
        <end position="112"/>
    </location>
</feature>
<dbReference type="InterPro" id="IPR050904">
    <property type="entry name" value="Adhesion/Biosynth-related"/>
</dbReference>
<evidence type="ECO:0000256" key="1">
    <source>
        <dbReference type="ARBA" id="ARBA00022729"/>
    </source>
</evidence>
<dbReference type="SUPFAM" id="SSF82153">
    <property type="entry name" value="FAS1 domain"/>
    <property type="match status" value="1"/>
</dbReference>
<dbReference type="InterPro" id="IPR036378">
    <property type="entry name" value="FAS1_dom_sf"/>
</dbReference>
<dbReference type="EMBL" id="APMY01000059">
    <property type="protein sequence ID" value="EOM76920.1"/>
    <property type="molecule type" value="Genomic_DNA"/>
</dbReference>
<dbReference type="GO" id="GO:0007155">
    <property type="term" value="P:cell adhesion"/>
    <property type="evidence" value="ECO:0007669"/>
    <property type="project" value="TreeGrafter"/>
</dbReference>
<evidence type="ECO:0000313" key="4">
    <source>
        <dbReference type="EMBL" id="EOM76920.1"/>
    </source>
</evidence>
<organism evidence="4 5">
    <name type="scientific">Rhodococcus rhodnii LMG 5362</name>
    <dbReference type="NCBI Taxonomy" id="1273125"/>
    <lineage>
        <taxon>Bacteria</taxon>
        <taxon>Bacillati</taxon>
        <taxon>Actinomycetota</taxon>
        <taxon>Actinomycetes</taxon>
        <taxon>Mycobacteriales</taxon>
        <taxon>Nocardiaceae</taxon>
        <taxon>Rhodococcus</taxon>
    </lineage>
</organism>
<dbReference type="PANTHER" id="PTHR10900:SF77">
    <property type="entry name" value="FI19380P1"/>
    <property type="match status" value="1"/>
</dbReference>
<dbReference type="GO" id="GO:0005615">
    <property type="term" value="C:extracellular space"/>
    <property type="evidence" value="ECO:0007669"/>
    <property type="project" value="TreeGrafter"/>
</dbReference>
<dbReference type="SMART" id="SM00554">
    <property type="entry name" value="FAS1"/>
    <property type="match status" value="1"/>
</dbReference>
<evidence type="ECO:0000259" key="3">
    <source>
        <dbReference type="PROSITE" id="PS50213"/>
    </source>
</evidence>
<dbReference type="PANTHER" id="PTHR10900">
    <property type="entry name" value="PERIOSTIN-RELATED"/>
    <property type="match status" value="1"/>
</dbReference>
<keyword evidence="1" id="KW-0732">Signal</keyword>
<dbReference type="PATRIC" id="fig|1273125.3.peg.1769"/>
<sequence>MVVLQSSRRGSTRHLFVIRGRMVRGLAAIAEFSESRPSGWRLGREAHTTVTVRSIEVMAVTTIHIRRTTRVLAAAAGASVLMLGAACTSDDGGDTATTTGAMTGTETAETSAPMETSDAEGTGAMGAANLVGPGCAQYAGMVPDGPGSVDGMAEDPVATAASNNPMLTQLTAAVSGQLNPNVNLVDTLNGGEFTVFAPVDSAFGELDPATVETLKTDSDLLTQILTYHVVPGELAPDQIDGTHTTVEGGDVTVTGSGDDIMVDDASVVCGGVQTANATVYLIDSVLMPQ</sequence>
<dbReference type="GO" id="GO:0030198">
    <property type="term" value="P:extracellular matrix organization"/>
    <property type="evidence" value="ECO:0007669"/>
    <property type="project" value="TreeGrafter"/>
</dbReference>
<dbReference type="Gene3D" id="2.30.180.10">
    <property type="entry name" value="FAS1 domain"/>
    <property type="match status" value="1"/>
</dbReference>
<name>R7WNT3_9NOCA</name>
<dbReference type="Pfam" id="PF02469">
    <property type="entry name" value="Fasciclin"/>
    <property type="match status" value="1"/>
</dbReference>
<feature type="region of interest" description="Disordered" evidence="2">
    <location>
        <begin position="90"/>
        <end position="118"/>
    </location>
</feature>
<dbReference type="AlphaFoldDB" id="R7WNT3"/>
<evidence type="ECO:0000313" key="5">
    <source>
        <dbReference type="Proteomes" id="UP000013525"/>
    </source>
</evidence>
<dbReference type="FunFam" id="2.30.180.10:FF:000019">
    <property type="entry name" value="Cell surface lipoprotein"/>
    <property type="match status" value="1"/>
</dbReference>